<dbReference type="InterPro" id="IPR011234">
    <property type="entry name" value="Fumarylacetoacetase-like_C"/>
</dbReference>
<dbReference type="PANTHER" id="PTHR11820:SF86">
    <property type="entry name" value="FUMARYLACETOACETATE HYDROLASE FAMILY PROTEIN (AFU_ORTHOLOGUE AFUA_7G07000)"/>
    <property type="match status" value="1"/>
</dbReference>
<comment type="caution">
    <text evidence="4">The sequence shown here is derived from an EMBL/GenBank/DDBJ whole genome shotgun (WGS) entry which is preliminary data.</text>
</comment>
<gene>
    <name evidence="4" type="ORF">NKR19_g5193</name>
</gene>
<feature type="domain" description="Fumarylacetoacetase-like C-terminal" evidence="3">
    <location>
        <begin position="69"/>
        <end position="274"/>
    </location>
</feature>
<dbReference type="Proteomes" id="UP001174691">
    <property type="component" value="Unassembled WGS sequence"/>
</dbReference>
<comment type="similarity">
    <text evidence="1">Belongs to the FAH family.</text>
</comment>
<evidence type="ECO:0000256" key="2">
    <source>
        <dbReference type="ARBA" id="ARBA00022723"/>
    </source>
</evidence>
<evidence type="ECO:0000259" key="3">
    <source>
        <dbReference type="Pfam" id="PF01557"/>
    </source>
</evidence>
<proteinExistence type="inferred from homology"/>
<evidence type="ECO:0000256" key="1">
    <source>
        <dbReference type="ARBA" id="ARBA00010211"/>
    </source>
</evidence>
<dbReference type="InterPro" id="IPR036663">
    <property type="entry name" value="Fumarylacetoacetase_C_sf"/>
</dbReference>
<dbReference type="Pfam" id="PF01557">
    <property type="entry name" value="FAA_hydrolase"/>
    <property type="match status" value="1"/>
</dbReference>
<accession>A0AA38VGY5</accession>
<dbReference type="GO" id="GO:0006107">
    <property type="term" value="P:oxaloacetate metabolic process"/>
    <property type="evidence" value="ECO:0007669"/>
    <property type="project" value="UniProtKB-ARBA"/>
</dbReference>
<dbReference type="AlphaFoldDB" id="A0AA38VGY5"/>
<dbReference type="Gene3D" id="3.90.850.10">
    <property type="entry name" value="Fumarylacetoacetase-like, C-terminal domain"/>
    <property type="match status" value="1"/>
</dbReference>
<evidence type="ECO:0000313" key="4">
    <source>
        <dbReference type="EMBL" id="KAJ9150604.1"/>
    </source>
</evidence>
<sequence>MAKWDSLIRFNAAEGGQYWASLPLDTVPAAGLAVQGFSSIDELESDSLSGTRVTVEKLLAPVPDPTIAIMCIGLNYRNHANEASLPIPAQPPTWYKPAASLADPETAIPIPVQAQNNFPDFEGELTIILRNSIKNISPAEAPSHILGYTIGNDLTARVFQRACGGQYTYAKGFDNFAPLGPRLVHPSLVSADANGRIITRVNGKVVQDSHFDFIFGVDEIVSFVSQGTTVPAGTAIMTGTPAGVGWFQNPKCSLKDGDEIEVEVQPIGILINSVYFEK</sequence>
<organism evidence="4 5">
    <name type="scientific">Coniochaeta hoffmannii</name>
    <dbReference type="NCBI Taxonomy" id="91930"/>
    <lineage>
        <taxon>Eukaryota</taxon>
        <taxon>Fungi</taxon>
        <taxon>Dikarya</taxon>
        <taxon>Ascomycota</taxon>
        <taxon>Pezizomycotina</taxon>
        <taxon>Sordariomycetes</taxon>
        <taxon>Sordariomycetidae</taxon>
        <taxon>Coniochaetales</taxon>
        <taxon>Coniochaetaceae</taxon>
        <taxon>Coniochaeta</taxon>
    </lineage>
</organism>
<evidence type="ECO:0000313" key="5">
    <source>
        <dbReference type="Proteomes" id="UP001174691"/>
    </source>
</evidence>
<dbReference type="EMBL" id="JANBVN010000069">
    <property type="protein sequence ID" value="KAJ9150604.1"/>
    <property type="molecule type" value="Genomic_DNA"/>
</dbReference>
<dbReference type="GO" id="GO:0050163">
    <property type="term" value="F:oxaloacetate tautomerase activity"/>
    <property type="evidence" value="ECO:0007669"/>
    <property type="project" value="UniProtKB-ARBA"/>
</dbReference>
<dbReference type="FunFam" id="3.90.850.10:FF:000002">
    <property type="entry name" value="2-hydroxyhepta-2,4-diene-1,7-dioate isomerase"/>
    <property type="match status" value="1"/>
</dbReference>
<dbReference type="SUPFAM" id="SSF56529">
    <property type="entry name" value="FAH"/>
    <property type="match status" value="1"/>
</dbReference>
<dbReference type="GO" id="GO:0046872">
    <property type="term" value="F:metal ion binding"/>
    <property type="evidence" value="ECO:0007669"/>
    <property type="project" value="UniProtKB-KW"/>
</dbReference>
<protein>
    <submittedName>
        <fullName evidence="4">Fumarylacetoacetate hydrolase</fullName>
    </submittedName>
</protein>
<reference evidence="4" key="1">
    <citation type="submission" date="2022-07" db="EMBL/GenBank/DDBJ databases">
        <title>Fungi with potential for degradation of polypropylene.</title>
        <authorList>
            <person name="Gostincar C."/>
        </authorList>
    </citation>
    <scope>NUCLEOTIDE SEQUENCE</scope>
    <source>
        <strain evidence="4">EXF-13287</strain>
    </source>
</reference>
<keyword evidence="5" id="KW-1185">Reference proteome</keyword>
<keyword evidence="2" id="KW-0479">Metal-binding</keyword>
<name>A0AA38VGY5_9PEZI</name>
<dbReference type="GO" id="GO:0018773">
    <property type="term" value="F:acetylpyruvate hydrolase activity"/>
    <property type="evidence" value="ECO:0007669"/>
    <property type="project" value="TreeGrafter"/>
</dbReference>
<keyword evidence="4" id="KW-0378">Hydrolase</keyword>
<dbReference type="PANTHER" id="PTHR11820">
    <property type="entry name" value="ACYLPYRUVASE"/>
    <property type="match status" value="1"/>
</dbReference>